<gene>
    <name evidence="3" type="ORF">KDW_37120</name>
</gene>
<protein>
    <submittedName>
        <fullName evidence="3">Uncharacterized protein</fullName>
    </submittedName>
</protein>
<comment type="caution">
    <text evidence="3">The sequence shown here is derived from an EMBL/GenBank/DDBJ whole genome shotgun (WGS) entry which is preliminary data.</text>
</comment>
<dbReference type="EMBL" id="BKZW01000002">
    <property type="protein sequence ID" value="GER89550.1"/>
    <property type="molecule type" value="Genomic_DNA"/>
</dbReference>
<organism evidence="3 4">
    <name type="scientific">Dictyobacter vulcani</name>
    <dbReference type="NCBI Taxonomy" id="2607529"/>
    <lineage>
        <taxon>Bacteria</taxon>
        <taxon>Bacillati</taxon>
        <taxon>Chloroflexota</taxon>
        <taxon>Ktedonobacteria</taxon>
        <taxon>Ktedonobacterales</taxon>
        <taxon>Dictyobacteraceae</taxon>
        <taxon>Dictyobacter</taxon>
    </lineage>
</organism>
<evidence type="ECO:0000313" key="4">
    <source>
        <dbReference type="Proteomes" id="UP000326912"/>
    </source>
</evidence>
<dbReference type="AlphaFoldDB" id="A0A5J4KSW5"/>
<dbReference type="RefSeq" id="WP_151757429.1">
    <property type="nucleotide sequence ID" value="NZ_BKZW01000002.1"/>
</dbReference>
<keyword evidence="4" id="KW-1185">Reference proteome</keyword>
<keyword evidence="2" id="KW-1133">Transmembrane helix</keyword>
<evidence type="ECO:0000256" key="1">
    <source>
        <dbReference type="SAM" id="MobiDB-lite"/>
    </source>
</evidence>
<dbReference type="Proteomes" id="UP000326912">
    <property type="component" value="Unassembled WGS sequence"/>
</dbReference>
<evidence type="ECO:0000256" key="2">
    <source>
        <dbReference type="SAM" id="Phobius"/>
    </source>
</evidence>
<sequence length="423" mass="45470">MSALDTILKWISPILSPFNDLPTHLNAMQQNHLDSVKSFHGNTTALMAAPALLERFSGPAADVSLQFTEDFVISENLISGVAAPVAEVATATTTCATEVETAAETLAAAAEGESTVLEAAAALDIASVAQAGLDPVTDIPGIILTVIAGALIIGALVTFGWAIYDAVKAWEKIIHANDQPYSNPPKVNPVQPPQNSLTDTQEQLAEKLFKDFGHLGLSLDDIRAIIANNPNLTEAQLRALLSRYADVIAKNPTLVKNHGALAVFQMFIALSSYDPAHGGNYATRTPVATLDDLLAGTEEAEVEIGVMEQGKAAWPFVPSTDPSYEATDGNGQKWDVKGYRTVDTNGNAFDPERAIQKMQKDFNKGENVILDTRKLTQKEIDDLQRVLKRDGQDNRVIWWPDEPTPPAPPTPPAQPTPTNKPTP</sequence>
<keyword evidence="2" id="KW-0812">Transmembrane</keyword>
<accession>A0A5J4KSW5</accession>
<reference evidence="3 4" key="1">
    <citation type="submission" date="2019-10" db="EMBL/GenBank/DDBJ databases">
        <title>Dictyobacter vulcani sp. nov., within the class Ktedonobacteria, isolated from soil of volcanic Mt. Zao.</title>
        <authorList>
            <person name="Zheng Y."/>
            <person name="Wang C.M."/>
            <person name="Sakai Y."/>
            <person name="Abe K."/>
            <person name="Yokota A."/>
            <person name="Yabe S."/>
        </authorList>
    </citation>
    <scope>NUCLEOTIDE SEQUENCE [LARGE SCALE GENOMIC DNA]</scope>
    <source>
        <strain evidence="3 4">W12</strain>
    </source>
</reference>
<feature type="transmembrane region" description="Helical" evidence="2">
    <location>
        <begin position="142"/>
        <end position="164"/>
    </location>
</feature>
<evidence type="ECO:0000313" key="3">
    <source>
        <dbReference type="EMBL" id="GER89550.1"/>
    </source>
</evidence>
<name>A0A5J4KSW5_9CHLR</name>
<proteinExistence type="predicted"/>
<keyword evidence="2" id="KW-0472">Membrane</keyword>
<feature type="compositionally biased region" description="Pro residues" evidence="1">
    <location>
        <begin position="402"/>
        <end position="423"/>
    </location>
</feature>
<feature type="region of interest" description="Disordered" evidence="1">
    <location>
        <begin position="391"/>
        <end position="423"/>
    </location>
</feature>